<evidence type="ECO:0000256" key="3">
    <source>
        <dbReference type="ARBA" id="ARBA00022475"/>
    </source>
</evidence>
<evidence type="ECO:0000256" key="6">
    <source>
        <dbReference type="ARBA" id="ARBA00023136"/>
    </source>
</evidence>
<gene>
    <name evidence="9" type="ORF">F3W81_04395</name>
</gene>
<evidence type="ECO:0000313" key="9">
    <source>
        <dbReference type="EMBL" id="QOL80130.1"/>
    </source>
</evidence>
<dbReference type="EMBL" id="CP045201">
    <property type="protein sequence ID" value="QOL80130.1"/>
    <property type="molecule type" value="Genomic_DNA"/>
</dbReference>
<evidence type="ECO:0000256" key="2">
    <source>
        <dbReference type="ARBA" id="ARBA00022448"/>
    </source>
</evidence>
<reference evidence="9 10" key="1">
    <citation type="submission" date="2019-10" db="EMBL/GenBank/DDBJ databases">
        <title>Pseudopuniceibacterium sp. HQ09 islated from Antarctica.</title>
        <authorList>
            <person name="Liao L."/>
            <person name="Su S."/>
            <person name="Chen B."/>
            <person name="Yu Y."/>
        </authorList>
    </citation>
    <scope>NUCLEOTIDE SEQUENCE [LARGE SCALE GENOMIC DNA]</scope>
    <source>
        <strain evidence="9 10">HQ09</strain>
    </source>
</reference>
<keyword evidence="5 7" id="KW-1133">Transmembrane helix</keyword>
<evidence type="ECO:0000259" key="8">
    <source>
        <dbReference type="Pfam" id="PF04290"/>
    </source>
</evidence>
<keyword evidence="3" id="KW-1003">Cell membrane</keyword>
<dbReference type="RefSeq" id="WP_193082444.1">
    <property type="nucleotide sequence ID" value="NZ_CP045201.1"/>
</dbReference>
<dbReference type="Pfam" id="PF04290">
    <property type="entry name" value="DctQ"/>
    <property type="match status" value="1"/>
</dbReference>
<organism evidence="9 10">
    <name type="scientific">Pseudooceanicola spongiae</name>
    <dbReference type="NCBI Taxonomy" id="2613965"/>
    <lineage>
        <taxon>Bacteria</taxon>
        <taxon>Pseudomonadati</taxon>
        <taxon>Pseudomonadota</taxon>
        <taxon>Alphaproteobacteria</taxon>
        <taxon>Rhodobacterales</taxon>
        <taxon>Paracoccaceae</taxon>
        <taxon>Pseudooceanicola</taxon>
    </lineage>
</organism>
<accession>A0A7L9WM35</accession>
<dbReference type="KEGG" id="pshq:F3W81_04395"/>
<keyword evidence="10" id="KW-1185">Reference proteome</keyword>
<evidence type="ECO:0000256" key="5">
    <source>
        <dbReference type="ARBA" id="ARBA00022989"/>
    </source>
</evidence>
<keyword evidence="6 7" id="KW-0472">Membrane</keyword>
<comment type="function">
    <text evidence="7">Part of the tripartite ATP-independent periplasmic (TRAP) transport system.</text>
</comment>
<dbReference type="GO" id="GO:0022857">
    <property type="term" value="F:transmembrane transporter activity"/>
    <property type="evidence" value="ECO:0007669"/>
    <property type="project" value="UniProtKB-UniRule"/>
</dbReference>
<dbReference type="GO" id="GO:0005886">
    <property type="term" value="C:plasma membrane"/>
    <property type="evidence" value="ECO:0007669"/>
    <property type="project" value="UniProtKB-SubCell"/>
</dbReference>
<keyword evidence="4 7" id="KW-0812">Transmembrane</keyword>
<dbReference type="Proteomes" id="UP000594118">
    <property type="component" value="Chromosome"/>
</dbReference>
<dbReference type="InterPro" id="IPR055348">
    <property type="entry name" value="DctQ"/>
</dbReference>
<evidence type="ECO:0000256" key="4">
    <source>
        <dbReference type="ARBA" id="ARBA00022692"/>
    </source>
</evidence>
<proteinExistence type="inferred from homology"/>
<feature type="domain" description="Tripartite ATP-independent periplasmic transporters DctQ component" evidence="8">
    <location>
        <begin position="35"/>
        <end position="169"/>
    </location>
</feature>
<comment type="subunit">
    <text evidence="7">The complex comprises the extracytoplasmic solute receptor protein and the two transmembrane proteins.</text>
</comment>
<feature type="transmembrane region" description="Helical" evidence="7">
    <location>
        <begin position="59"/>
        <end position="76"/>
    </location>
</feature>
<dbReference type="AlphaFoldDB" id="A0A7L9WM35"/>
<comment type="subcellular location">
    <subcellularLocation>
        <location evidence="7">Cell inner membrane</location>
        <topology evidence="7">Multi-pass membrane protein</topology>
    </subcellularLocation>
    <subcellularLocation>
        <location evidence="1">Cell membrane</location>
        <topology evidence="1">Multi-pass membrane protein</topology>
    </subcellularLocation>
</comment>
<evidence type="ECO:0000256" key="7">
    <source>
        <dbReference type="RuleBase" id="RU369079"/>
    </source>
</evidence>
<evidence type="ECO:0000256" key="1">
    <source>
        <dbReference type="ARBA" id="ARBA00004651"/>
    </source>
</evidence>
<feature type="transmembrane region" description="Helical" evidence="7">
    <location>
        <begin position="97"/>
        <end position="122"/>
    </location>
</feature>
<sequence>MSEAVEIADTTYLGRAAVALMGVANVVATLWILGLMVLIVSDIAGRELFGHPIAGVPEMVKYSIVGIVFLQISHTHRAGQMIRSDGILGWVRAKRPAAGAALDLLAQVCGAAFAAMLAWTVWPKVLRAYARGEMEGIAGHFTMPLWPFLALIVLGSGLLAASFAMSAFDAAFNMRKRS</sequence>
<keyword evidence="7" id="KW-0997">Cell inner membrane</keyword>
<comment type="similarity">
    <text evidence="7">Belongs to the TRAP transporter small permease family.</text>
</comment>
<name>A0A7L9WM35_9RHOB</name>
<evidence type="ECO:0000313" key="10">
    <source>
        <dbReference type="Proteomes" id="UP000594118"/>
    </source>
</evidence>
<keyword evidence="2 7" id="KW-0813">Transport</keyword>
<protein>
    <recommendedName>
        <fullName evidence="7">TRAP transporter small permease protein</fullName>
    </recommendedName>
</protein>
<feature type="transmembrane region" description="Helical" evidence="7">
    <location>
        <begin position="12"/>
        <end position="39"/>
    </location>
</feature>
<feature type="transmembrane region" description="Helical" evidence="7">
    <location>
        <begin position="145"/>
        <end position="168"/>
    </location>
</feature>